<organism evidence="3 4">
    <name type="scientific">Salinirubellus salinus</name>
    <dbReference type="NCBI Taxonomy" id="1364945"/>
    <lineage>
        <taxon>Archaea</taxon>
        <taxon>Methanobacteriati</taxon>
        <taxon>Methanobacteriota</taxon>
        <taxon>Stenosarchaea group</taxon>
        <taxon>Halobacteria</taxon>
        <taxon>Halobacteriales</taxon>
        <taxon>Natronomonadaceae</taxon>
        <taxon>Salinirubellus</taxon>
    </lineage>
</organism>
<evidence type="ECO:0000313" key="3">
    <source>
        <dbReference type="EMBL" id="UWM55403.1"/>
    </source>
</evidence>
<feature type="transmembrane region" description="Helical" evidence="1">
    <location>
        <begin position="147"/>
        <end position="167"/>
    </location>
</feature>
<dbReference type="KEGG" id="ssai:N0B31_03745"/>
<name>A0A9E7R643_9EURY</name>
<dbReference type="Proteomes" id="UP001057580">
    <property type="component" value="Chromosome"/>
</dbReference>
<dbReference type="GeneID" id="74941505"/>
<accession>A0A9E7R643</accession>
<dbReference type="RefSeq" id="WP_260594503.1">
    <property type="nucleotide sequence ID" value="NZ_CP104003.1"/>
</dbReference>
<dbReference type="Pfam" id="PF24035">
    <property type="entry name" value="DUF7344"/>
    <property type="match status" value="1"/>
</dbReference>
<dbReference type="AlphaFoldDB" id="A0A9E7R643"/>
<dbReference type="InterPro" id="IPR055768">
    <property type="entry name" value="DUF7344"/>
</dbReference>
<keyword evidence="1" id="KW-0812">Transmembrane</keyword>
<evidence type="ECO:0000313" key="4">
    <source>
        <dbReference type="Proteomes" id="UP001057580"/>
    </source>
</evidence>
<gene>
    <name evidence="3" type="ORF">N0B31_03745</name>
</gene>
<protein>
    <recommendedName>
        <fullName evidence="2">DUF7344 domain-containing protein</fullName>
    </recommendedName>
</protein>
<feature type="transmembrane region" description="Helical" evidence="1">
    <location>
        <begin position="173"/>
        <end position="192"/>
    </location>
</feature>
<sequence length="214" mass="22864">MTQPEPQQQDVPAPDVDSDELSLSTTFELLKNRRRRETISYLLEHDGTSTLSDLAEHIAALENGIEVVELSSDQRKRVYIGLYQCHLPKLDKAGVIDFDKNRGTVVLRETVADQLVPYLQPECRTASEPATPAAPEPAAAPTDDLRLTGVVAAGIGLLALLALLPLLGTGVVGPAAVGLLAGVGLVGGVRAFRARVDVAALLDRPERETETQAD</sequence>
<keyword evidence="1" id="KW-1133">Transmembrane helix</keyword>
<evidence type="ECO:0000259" key="2">
    <source>
        <dbReference type="Pfam" id="PF24035"/>
    </source>
</evidence>
<keyword evidence="1" id="KW-0472">Membrane</keyword>
<dbReference type="EMBL" id="CP104003">
    <property type="protein sequence ID" value="UWM55403.1"/>
    <property type="molecule type" value="Genomic_DNA"/>
</dbReference>
<evidence type="ECO:0000256" key="1">
    <source>
        <dbReference type="SAM" id="Phobius"/>
    </source>
</evidence>
<feature type="domain" description="DUF7344" evidence="2">
    <location>
        <begin position="27"/>
        <end position="105"/>
    </location>
</feature>
<reference evidence="3" key="1">
    <citation type="submission" date="2022-09" db="EMBL/GenBank/DDBJ databases">
        <title>Diverse halophilic archaea isolated from saline environments.</title>
        <authorList>
            <person name="Cui H.-L."/>
        </authorList>
    </citation>
    <scope>NUCLEOTIDE SEQUENCE</scope>
    <source>
        <strain evidence="3">ZS-35-S2</strain>
    </source>
</reference>
<keyword evidence="4" id="KW-1185">Reference proteome</keyword>
<proteinExistence type="predicted"/>